<dbReference type="Proteomes" id="UP001595823">
    <property type="component" value="Unassembled WGS sequence"/>
</dbReference>
<evidence type="ECO:0000256" key="5">
    <source>
        <dbReference type="ARBA" id="ARBA00022989"/>
    </source>
</evidence>
<keyword evidence="2" id="KW-0813">Transport</keyword>
<keyword evidence="4 7" id="KW-0812">Transmembrane</keyword>
<comment type="similarity">
    <text evidence="7">Belongs to the drug/metabolite transporter (DMT) superfamily. Small multidrug resistance (SMR) (TC 2.A.7.1) family.</text>
</comment>
<dbReference type="InterPro" id="IPR045324">
    <property type="entry name" value="Small_multidrug_res"/>
</dbReference>
<feature type="transmembrane region" description="Helical" evidence="8">
    <location>
        <begin position="85"/>
        <end position="101"/>
    </location>
</feature>
<feature type="transmembrane region" description="Helical" evidence="8">
    <location>
        <begin position="31"/>
        <end position="50"/>
    </location>
</feature>
<comment type="caution">
    <text evidence="9">The sequence shown here is derived from an EMBL/GenBank/DDBJ whole genome shotgun (WGS) entry which is preliminary data.</text>
</comment>
<comment type="subcellular location">
    <subcellularLocation>
        <location evidence="1 7">Cell membrane</location>
        <topology evidence="1 7">Multi-pass membrane protein</topology>
    </subcellularLocation>
</comment>
<sequence>MSWIWLVAAVVSELAATLSLRASDGFRDRRWLAPVIAGYAIAFGFLALALQAGMAVGVAYGIWAAAGVAMVAILARLIWKDPLTLRMAAGIAIVALGVVLVETGTH</sequence>
<keyword evidence="3" id="KW-1003">Cell membrane</keyword>
<evidence type="ECO:0000256" key="4">
    <source>
        <dbReference type="ARBA" id="ARBA00022692"/>
    </source>
</evidence>
<protein>
    <submittedName>
        <fullName evidence="9">DMT family transporter</fullName>
    </submittedName>
</protein>
<dbReference type="InterPro" id="IPR000390">
    <property type="entry name" value="Small_drug/metabolite_transptr"/>
</dbReference>
<dbReference type="RefSeq" id="WP_380625615.1">
    <property type="nucleotide sequence ID" value="NZ_JBHSDK010000061.1"/>
</dbReference>
<evidence type="ECO:0000256" key="2">
    <source>
        <dbReference type="ARBA" id="ARBA00022448"/>
    </source>
</evidence>
<dbReference type="EMBL" id="JBHSDK010000061">
    <property type="protein sequence ID" value="MFC4338017.1"/>
    <property type="molecule type" value="Genomic_DNA"/>
</dbReference>
<dbReference type="Gene3D" id="1.10.3730.20">
    <property type="match status" value="1"/>
</dbReference>
<evidence type="ECO:0000256" key="1">
    <source>
        <dbReference type="ARBA" id="ARBA00004651"/>
    </source>
</evidence>
<keyword evidence="5 8" id="KW-1133">Transmembrane helix</keyword>
<dbReference type="PANTHER" id="PTHR30561">
    <property type="entry name" value="SMR FAMILY PROTON-DEPENDENT DRUG EFFLUX TRANSPORTER SUGE"/>
    <property type="match status" value="1"/>
</dbReference>
<keyword evidence="6 8" id="KW-0472">Membrane</keyword>
<dbReference type="SUPFAM" id="SSF103481">
    <property type="entry name" value="Multidrug resistance efflux transporter EmrE"/>
    <property type="match status" value="1"/>
</dbReference>
<evidence type="ECO:0000313" key="9">
    <source>
        <dbReference type="EMBL" id="MFC4338017.1"/>
    </source>
</evidence>
<evidence type="ECO:0000313" key="10">
    <source>
        <dbReference type="Proteomes" id="UP001595823"/>
    </source>
</evidence>
<evidence type="ECO:0000256" key="7">
    <source>
        <dbReference type="RuleBase" id="RU003942"/>
    </source>
</evidence>
<dbReference type="InterPro" id="IPR037185">
    <property type="entry name" value="EmrE-like"/>
</dbReference>
<accession>A0ABV8U5F2</accession>
<dbReference type="Pfam" id="PF00893">
    <property type="entry name" value="Multi_Drug_Res"/>
    <property type="match status" value="1"/>
</dbReference>
<reference evidence="10" key="1">
    <citation type="journal article" date="2019" name="Int. J. Syst. Evol. Microbiol.">
        <title>The Global Catalogue of Microorganisms (GCM) 10K type strain sequencing project: providing services to taxonomists for standard genome sequencing and annotation.</title>
        <authorList>
            <consortium name="The Broad Institute Genomics Platform"/>
            <consortium name="The Broad Institute Genome Sequencing Center for Infectious Disease"/>
            <person name="Wu L."/>
            <person name="Ma J."/>
        </authorList>
    </citation>
    <scope>NUCLEOTIDE SEQUENCE [LARGE SCALE GENOMIC DNA]</scope>
    <source>
        <strain evidence="10">IBRC-M 10908</strain>
    </source>
</reference>
<evidence type="ECO:0000256" key="3">
    <source>
        <dbReference type="ARBA" id="ARBA00022475"/>
    </source>
</evidence>
<dbReference type="PANTHER" id="PTHR30561:SF1">
    <property type="entry name" value="MULTIDRUG TRANSPORTER EMRE"/>
    <property type="match status" value="1"/>
</dbReference>
<name>A0ABV8U5F2_9ACTN</name>
<feature type="transmembrane region" description="Helical" evidence="8">
    <location>
        <begin position="57"/>
        <end position="79"/>
    </location>
</feature>
<gene>
    <name evidence="9" type="ORF">ACFPET_22760</name>
</gene>
<keyword evidence="10" id="KW-1185">Reference proteome</keyword>
<organism evidence="9 10">
    <name type="scientific">Salininema proteolyticum</name>
    <dbReference type="NCBI Taxonomy" id="1607685"/>
    <lineage>
        <taxon>Bacteria</taxon>
        <taxon>Bacillati</taxon>
        <taxon>Actinomycetota</taxon>
        <taxon>Actinomycetes</taxon>
        <taxon>Glycomycetales</taxon>
        <taxon>Glycomycetaceae</taxon>
        <taxon>Salininema</taxon>
    </lineage>
</organism>
<proteinExistence type="inferred from homology"/>
<evidence type="ECO:0000256" key="6">
    <source>
        <dbReference type="ARBA" id="ARBA00023136"/>
    </source>
</evidence>
<evidence type="ECO:0000256" key="8">
    <source>
        <dbReference type="SAM" id="Phobius"/>
    </source>
</evidence>